<keyword evidence="2" id="KW-1185">Reference proteome</keyword>
<evidence type="ECO:0000313" key="1">
    <source>
        <dbReference type="EMBL" id="THG13992.1"/>
    </source>
</evidence>
<sequence>MKAIRVVVTDTYQHAKLAARKVHVQYEELPAILSIEEAMKCNSFLPNTERDGFGPGINLDVILANELIEGLGLGIGPGINMESDLSESGLSSNNYLLEEAKATIQLGKSLGVNHNGEKDVVLNKIIYLELKDKARITKEGKAQK</sequence>
<dbReference type="AlphaFoldDB" id="A0A4S4EDP1"/>
<dbReference type="STRING" id="542762.A0A4S4EDP1"/>
<dbReference type="SUPFAM" id="SSF54665">
    <property type="entry name" value="CO dehydrogenase molybdoprotein N-domain-like"/>
    <property type="match status" value="1"/>
</dbReference>
<protein>
    <submittedName>
        <fullName evidence="1">Uncharacterized protein</fullName>
    </submittedName>
</protein>
<gene>
    <name evidence="1" type="ORF">TEA_022765</name>
</gene>
<reference evidence="1 2" key="1">
    <citation type="journal article" date="2018" name="Proc. Natl. Acad. Sci. U.S.A.">
        <title>Draft genome sequence of Camellia sinensis var. sinensis provides insights into the evolution of the tea genome and tea quality.</title>
        <authorList>
            <person name="Wei C."/>
            <person name="Yang H."/>
            <person name="Wang S."/>
            <person name="Zhao J."/>
            <person name="Liu C."/>
            <person name="Gao L."/>
            <person name="Xia E."/>
            <person name="Lu Y."/>
            <person name="Tai Y."/>
            <person name="She G."/>
            <person name="Sun J."/>
            <person name="Cao H."/>
            <person name="Tong W."/>
            <person name="Gao Q."/>
            <person name="Li Y."/>
            <person name="Deng W."/>
            <person name="Jiang X."/>
            <person name="Wang W."/>
            <person name="Chen Q."/>
            <person name="Zhang S."/>
            <person name="Li H."/>
            <person name="Wu J."/>
            <person name="Wang P."/>
            <person name="Li P."/>
            <person name="Shi C."/>
            <person name="Zheng F."/>
            <person name="Jian J."/>
            <person name="Huang B."/>
            <person name="Shan D."/>
            <person name="Shi M."/>
            <person name="Fang C."/>
            <person name="Yue Y."/>
            <person name="Li F."/>
            <person name="Li D."/>
            <person name="Wei S."/>
            <person name="Han B."/>
            <person name="Jiang C."/>
            <person name="Yin Y."/>
            <person name="Xia T."/>
            <person name="Zhang Z."/>
            <person name="Bennetzen J.L."/>
            <person name="Zhao S."/>
            <person name="Wan X."/>
        </authorList>
    </citation>
    <scope>NUCLEOTIDE SEQUENCE [LARGE SCALE GENOMIC DNA]</scope>
    <source>
        <strain evidence="2">cv. Shuchazao</strain>
        <tissue evidence="1">Leaf</tissue>
    </source>
</reference>
<organism evidence="1 2">
    <name type="scientific">Camellia sinensis var. sinensis</name>
    <name type="common">China tea</name>
    <dbReference type="NCBI Taxonomy" id="542762"/>
    <lineage>
        <taxon>Eukaryota</taxon>
        <taxon>Viridiplantae</taxon>
        <taxon>Streptophyta</taxon>
        <taxon>Embryophyta</taxon>
        <taxon>Tracheophyta</taxon>
        <taxon>Spermatophyta</taxon>
        <taxon>Magnoliopsida</taxon>
        <taxon>eudicotyledons</taxon>
        <taxon>Gunneridae</taxon>
        <taxon>Pentapetalae</taxon>
        <taxon>asterids</taxon>
        <taxon>Ericales</taxon>
        <taxon>Theaceae</taxon>
        <taxon>Camellia</taxon>
    </lineage>
</organism>
<dbReference type="Proteomes" id="UP000306102">
    <property type="component" value="Unassembled WGS sequence"/>
</dbReference>
<proteinExistence type="predicted"/>
<dbReference type="Gene3D" id="3.90.1170.50">
    <property type="entry name" value="Aldehyde oxidase/xanthine dehydrogenase, a/b hammerhead"/>
    <property type="match status" value="1"/>
</dbReference>
<dbReference type="InterPro" id="IPR036856">
    <property type="entry name" value="Ald_Oxase/Xan_DH_a/b_sf"/>
</dbReference>
<accession>A0A4S4EDP1</accession>
<name>A0A4S4EDP1_CAMSN</name>
<dbReference type="EMBL" id="SDRB02005575">
    <property type="protein sequence ID" value="THG13992.1"/>
    <property type="molecule type" value="Genomic_DNA"/>
</dbReference>
<evidence type="ECO:0000313" key="2">
    <source>
        <dbReference type="Proteomes" id="UP000306102"/>
    </source>
</evidence>
<comment type="caution">
    <text evidence="1">The sequence shown here is derived from an EMBL/GenBank/DDBJ whole genome shotgun (WGS) entry which is preliminary data.</text>
</comment>